<name>A0AAV4QJF0_CAEEX</name>
<dbReference type="AlphaFoldDB" id="A0AAV4QJF0"/>
<protein>
    <submittedName>
        <fullName evidence="1">Uncharacterized protein</fullName>
    </submittedName>
</protein>
<organism evidence="1 2">
    <name type="scientific">Caerostris extrusa</name>
    <name type="common">Bark spider</name>
    <name type="synonym">Caerostris bankana</name>
    <dbReference type="NCBI Taxonomy" id="172846"/>
    <lineage>
        <taxon>Eukaryota</taxon>
        <taxon>Metazoa</taxon>
        <taxon>Ecdysozoa</taxon>
        <taxon>Arthropoda</taxon>
        <taxon>Chelicerata</taxon>
        <taxon>Arachnida</taxon>
        <taxon>Araneae</taxon>
        <taxon>Araneomorphae</taxon>
        <taxon>Entelegynae</taxon>
        <taxon>Araneoidea</taxon>
        <taxon>Araneidae</taxon>
        <taxon>Caerostris</taxon>
    </lineage>
</organism>
<sequence>MTIRRKFYNFWNSAQKAQTFPVDTRALSPGVAIGKSGSALSVAFTFDNSIRQIISKHRALFASFQTVIGRLYVKNSTCVKGIKLCKSETKGNDDWRNPIRETETPPISALPIREITADSSIKKSLFRNSASWFAEDALNVCCLGDGDSSWV</sequence>
<comment type="caution">
    <text evidence="1">The sequence shown here is derived from an EMBL/GenBank/DDBJ whole genome shotgun (WGS) entry which is preliminary data.</text>
</comment>
<keyword evidence="2" id="KW-1185">Reference proteome</keyword>
<evidence type="ECO:0000313" key="1">
    <source>
        <dbReference type="EMBL" id="GIY08379.1"/>
    </source>
</evidence>
<proteinExistence type="predicted"/>
<accession>A0AAV4QJF0</accession>
<dbReference type="EMBL" id="BPLR01006237">
    <property type="protein sequence ID" value="GIY08379.1"/>
    <property type="molecule type" value="Genomic_DNA"/>
</dbReference>
<dbReference type="Proteomes" id="UP001054945">
    <property type="component" value="Unassembled WGS sequence"/>
</dbReference>
<evidence type="ECO:0000313" key="2">
    <source>
        <dbReference type="Proteomes" id="UP001054945"/>
    </source>
</evidence>
<gene>
    <name evidence="1" type="ORF">CEXT_349011</name>
</gene>
<reference evidence="1 2" key="1">
    <citation type="submission" date="2021-06" db="EMBL/GenBank/DDBJ databases">
        <title>Caerostris extrusa draft genome.</title>
        <authorList>
            <person name="Kono N."/>
            <person name="Arakawa K."/>
        </authorList>
    </citation>
    <scope>NUCLEOTIDE SEQUENCE [LARGE SCALE GENOMIC DNA]</scope>
</reference>